<dbReference type="SUPFAM" id="SSF53822">
    <property type="entry name" value="Periplasmic binding protein-like I"/>
    <property type="match status" value="1"/>
</dbReference>
<keyword evidence="3" id="KW-0804">Transcription</keyword>
<proteinExistence type="predicted"/>
<dbReference type="Gene3D" id="1.10.260.40">
    <property type="entry name" value="lambda repressor-like DNA-binding domains"/>
    <property type="match status" value="1"/>
</dbReference>
<dbReference type="EMBL" id="LVVZ01000018">
    <property type="protein sequence ID" value="OKL43783.1"/>
    <property type="molecule type" value="Genomic_DNA"/>
</dbReference>
<dbReference type="STRING" id="197461.A3843_11715"/>
<evidence type="ECO:0000313" key="6">
    <source>
        <dbReference type="Proteomes" id="UP000185783"/>
    </source>
</evidence>
<reference evidence="5 6" key="1">
    <citation type="submission" date="2016-03" db="EMBL/GenBank/DDBJ databases">
        <title>Genome sequence of Nesiotobacter sp. nov., a moderately halophilic alphaproteobacterium isolated from the Yellow Sea, China.</title>
        <authorList>
            <person name="Zhang G."/>
            <person name="Zhang R."/>
        </authorList>
    </citation>
    <scope>NUCLEOTIDE SEQUENCE [LARGE SCALE GENOMIC DNA]</scope>
    <source>
        <strain evidence="5 6">WB1-6</strain>
    </source>
</reference>
<gene>
    <name evidence="5" type="ORF">A3843_11715</name>
</gene>
<dbReference type="SUPFAM" id="SSF47413">
    <property type="entry name" value="lambda repressor-like DNA-binding domains"/>
    <property type="match status" value="1"/>
</dbReference>
<dbReference type="PANTHER" id="PTHR30146:SF109">
    <property type="entry name" value="HTH-TYPE TRANSCRIPTIONAL REGULATOR GALS"/>
    <property type="match status" value="1"/>
</dbReference>
<dbReference type="PROSITE" id="PS50932">
    <property type="entry name" value="HTH_LACI_2"/>
    <property type="match status" value="1"/>
</dbReference>
<dbReference type="CDD" id="cd06284">
    <property type="entry name" value="PBP1_LacI-like"/>
    <property type="match status" value="1"/>
</dbReference>
<dbReference type="RefSeq" id="WP_028481499.1">
    <property type="nucleotide sequence ID" value="NZ_LVVZ01000018.1"/>
</dbReference>
<keyword evidence="1" id="KW-0805">Transcription regulation</keyword>
<dbReference type="Gene3D" id="3.40.50.2300">
    <property type="match status" value="2"/>
</dbReference>
<organism evidence="5 6">
    <name type="scientific">Pseudovibrio exalbescens</name>
    <dbReference type="NCBI Taxonomy" id="197461"/>
    <lineage>
        <taxon>Bacteria</taxon>
        <taxon>Pseudomonadati</taxon>
        <taxon>Pseudomonadota</taxon>
        <taxon>Alphaproteobacteria</taxon>
        <taxon>Hyphomicrobiales</taxon>
        <taxon>Stappiaceae</taxon>
        <taxon>Pseudovibrio</taxon>
    </lineage>
</organism>
<dbReference type="Pfam" id="PF00356">
    <property type="entry name" value="LacI"/>
    <property type="match status" value="1"/>
</dbReference>
<dbReference type="PANTHER" id="PTHR30146">
    <property type="entry name" value="LACI-RELATED TRANSCRIPTIONAL REPRESSOR"/>
    <property type="match status" value="1"/>
</dbReference>
<dbReference type="InterPro" id="IPR028082">
    <property type="entry name" value="Peripla_BP_I"/>
</dbReference>
<comment type="caution">
    <text evidence="5">The sequence shown here is derived from an EMBL/GenBank/DDBJ whole genome shotgun (WGS) entry which is preliminary data.</text>
</comment>
<accession>A0A1U7JGB3</accession>
<dbReference type="InterPro" id="IPR046335">
    <property type="entry name" value="LacI/GalR-like_sensor"/>
</dbReference>
<dbReference type="GO" id="GO:0003700">
    <property type="term" value="F:DNA-binding transcription factor activity"/>
    <property type="evidence" value="ECO:0007669"/>
    <property type="project" value="TreeGrafter"/>
</dbReference>
<dbReference type="InterPro" id="IPR000843">
    <property type="entry name" value="HTH_LacI"/>
</dbReference>
<protein>
    <recommendedName>
        <fullName evidence="4">HTH lacI-type domain-containing protein</fullName>
    </recommendedName>
</protein>
<dbReference type="Pfam" id="PF13377">
    <property type="entry name" value="Peripla_BP_3"/>
    <property type="match status" value="1"/>
</dbReference>
<sequence length="339" mass="37249">MKRPATLKDIAEYLGVSTATVSRGLARDPRVTESTQRRVWEAAKTLDYRPNVIARSLRTKKTGVVLLVVRDIKNSFYLDVMVGVEAAAREANYSVLMCNCENDSALVSTYLEMLKDGRADGMILMTGKLPQSVAEDPQLAQMPIVLALEAIENCSLPLVQIDNVAAGMKAVQHLIDLGHERIAHVRGPEGELMSQRRLIGYRQAMQQAGLPVLPDYEQAGTFELHSAEHACRVLMALDTPPTAIFFANDEMAAGAIKLLRRMGYAIPEDISLVGFDNTFWCEVSDPGLTTVDQPRFQVGQEAFGLLHSTLSGEEGGEKTIVLPTELYVRESTTSPKSKK</sequence>
<dbReference type="GO" id="GO:0000976">
    <property type="term" value="F:transcription cis-regulatory region binding"/>
    <property type="evidence" value="ECO:0007669"/>
    <property type="project" value="TreeGrafter"/>
</dbReference>
<keyword evidence="6" id="KW-1185">Reference proteome</keyword>
<evidence type="ECO:0000256" key="1">
    <source>
        <dbReference type="ARBA" id="ARBA00023015"/>
    </source>
</evidence>
<dbReference type="SMART" id="SM00354">
    <property type="entry name" value="HTH_LACI"/>
    <property type="match status" value="1"/>
</dbReference>
<dbReference type="Proteomes" id="UP000185783">
    <property type="component" value="Unassembled WGS sequence"/>
</dbReference>
<feature type="domain" description="HTH lacI-type" evidence="4">
    <location>
        <begin position="5"/>
        <end position="59"/>
    </location>
</feature>
<evidence type="ECO:0000256" key="3">
    <source>
        <dbReference type="ARBA" id="ARBA00023163"/>
    </source>
</evidence>
<evidence type="ECO:0000313" key="5">
    <source>
        <dbReference type="EMBL" id="OKL43783.1"/>
    </source>
</evidence>
<dbReference type="AlphaFoldDB" id="A0A1U7JGB3"/>
<evidence type="ECO:0000256" key="2">
    <source>
        <dbReference type="ARBA" id="ARBA00023125"/>
    </source>
</evidence>
<dbReference type="CDD" id="cd01392">
    <property type="entry name" value="HTH_LacI"/>
    <property type="match status" value="1"/>
</dbReference>
<name>A0A1U7JGB3_9HYPH</name>
<dbReference type="InterPro" id="IPR010982">
    <property type="entry name" value="Lambda_DNA-bd_dom_sf"/>
</dbReference>
<keyword evidence="2" id="KW-0238">DNA-binding</keyword>
<evidence type="ECO:0000259" key="4">
    <source>
        <dbReference type="PROSITE" id="PS50932"/>
    </source>
</evidence>